<dbReference type="Pfam" id="PF12059">
    <property type="entry name" value="DUF3540"/>
    <property type="match status" value="1"/>
</dbReference>
<evidence type="ECO:0008006" key="3">
    <source>
        <dbReference type="Google" id="ProtNLM"/>
    </source>
</evidence>
<evidence type="ECO:0000313" key="2">
    <source>
        <dbReference type="Proteomes" id="UP000318017"/>
    </source>
</evidence>
<sequence length="174" mass="19278">MQAAQVPMTEFLGAARVVRIDGARLLLMMNETQAWASNAIAYPYDFQVDDMVLAIGQKDDWFVIGVLQGSGKTTLHVPGNLQLMAPNGSIEMVASRGVSIRSPTVNIVATQLNLAAKKLNERFEQARLWVKESYEIMTKRMTTRAEGSYRLNADKIVERAKGDVKIDGKKIHLG</sequence>
<gene>
    <name evidence="1" type="ORF">Q31a_39400</name>
</gene>
<keyword evidence="2" id="KW-1185">Reference proteome</keyword>
<evidence type="ECO:0000313" key="1">
    <source>
        <dbReference type="EMBL" id="QDV25614.1"/>
    </source>
</evidence>
<dbReference type="OrthoDB" id="5505754at2"/>
<dbReference type="Proteomes" id="UP000318017">
    <property type="component" value="Chromosome"/>
</dbReference>
<dbReference type="KEGG" id="ahel:Q31a_39400"/>
<dbReference type="AlphaFoldDB" id="A0A518GAK1"/>
<dbReference type="RefSeq" id="WP_145080930.1">
    <property type="nucleotide sequence ID" value="NZ_CP036298.1"/>
</dbReference>
<proteinExistence type="predicted"/>
<name>A0A518GAK1_9BACT</name>
<dbReference type="InterPro" id="IPR021927">
    <property type="entry name" value="DUF3540"/>
</dbReference>
<organism evidence="1 2">
    <name type="scientific">Aureliella helgolandensis</name>
    <dbReference type="NCBI Taxonomy" id="2527968"/>
    <lineage>
        <taxon>Bacteria</taxon>
        <taxon>Pseudomonadati</taxon>
        <taxon>Planctomycetota</taxon>
        <taxon>Planctomycetia</taxon>
        <taxon>Pirellulales</taxon>
        <taxon>Pirellulaceae</taxon>
        <taxon>Aureliella</taxon>
    </lineage>
</organism>
<dbReference type="EMBL" id="CP036298">
    <property type="protein sequence ID" value="QDV25614.1"/>
    <property type="molecule type" value="Genomic_DNA"/>
</dbReference>
<protein>
    <recommendedName>
        <fullName evidence="3">DUF3540 domain-containing protein</fullName>
    </recommendedName>
</protein>
<accession>A0A518GAK1</accession>
<reference evidence="1 2" key="1">
    <citation type="submission" date="2019-02" db="EMBL/GenBank/DDBJ databases">
        <title>Deep-cultivation of Planctomycetes and their phenomic and genomic characterization uncovers novel biology.</title>
        <authorList>
            <person name="Wiegand S."/>
            <person name="Jogler M."/>
            <person name="Boedeker C."/>
            <person name="Pinto D."/>
            <person name="Vollmers J."/>
            <person name="Rivas-Marin E."/>
            <person name="Kohn T."/>
            <person name="Peeters S.H."/>
            <person name="Heuer A."/>
            <person name="Rast P."/>
            <person name="Oberbeckmann S."/>
            <person name="Bunk B."/>
            <person name="Jeske O."/>
            <person name="Meyerdierks A."/>
            <person name="Storesund J.E."/>
            <person name="Kallscheuer N."/>
            <person name="Luecker S."/>
            <person name="Lage O.M."/>
            <person name="Pohl T."/>
            <person name="Merkel B.J."/>
            <person name="Hornburger P."/>
            <person name="Mueller R.-W."/>
            <person name="Bruemmer F."/>
            <person name="Labrenz M."/>
            <person name="Spormann A.M."/>
            <person name="Op den Camp H."/>
            <person name="Overmann J."/>
            <person name="Amann R."/>
            <person name="Jetten M.S.M."/>
            <person name="Mascher T."/>
            <person name="Medema M.H."/>
            <person name="Devos D.P."/>
            <person name="Kaster A.-K."/>
            <person name="Ovreas L."/>
            <person name="Rohde M."/>
            <person name="Galperin M.Y."/>
            <person name="Jogler C."/>
        </authorList>
    </citation>
    <scope>NUCLEOTIDE SEQUENCE [LARGE SCALE GENOMIC DNA]</scope>
    <source>
        <strain evidence="1 2">Q31a</strain>
    </source>
</reference>